<dbReference type="GO" id="GO:0007507">
    <property type="term" value="P:heart development"/>
    <property type="evidence" value="ECO:0007669"/>
    <property type="project" value="TreeGrafter"/>
</dbReference>
<feature type="domain" description="SGS" evidence="1">
    <location>
        <begin position="141"/>
        <end position="216"/>
    </location>
</feature>
<gene>
    <name evidence="3" type="ORF">HNY73_000142</name>
</gene>
<dbReference type="Pfam" id="PF04969">
    <property type="entry name" value="CS"/>
    <property type="match status" value="1"/>
</dbReference>
<organism evidence="3 4">
    <name type="scientific">Argiope bruennichi</name>
    <name type="common">Wasp spider</name>
    <name type="synonym">Aranea bruennichi</name>
    <dbReference type="NCBI Taxonomy" id="94029"/>
    <lineage>
        <taxon>Eukaryota</taxon>
        <taxon>Metazoa</taxon>
        <taxon>Ecdysozoa</taxon>
        <taxon>Arthropoda</taxon>
        <taxon>Chelicerata</taxon>
        <taxon>Arachnida</taxon>
        <taxon>Araneae</taxon>
        <taxon>Araneomorphae</taxon>
        <taxon>Entelegynae</taxon>
        <taxon>Araneoidea</taxon>
        <taxon>Araneidae</taxon>
        <taxon>Argiope</taxon>
    </lineage>
</organism>
<dbReference type="CDD" id="cd06468">
    <property type="entry name" value="p23_CacyBP"/>
    <property type="match status" value="1"/>
</dbReference>
<dbReference type="GO" id="GO:0015631">
    <property type="term" value="F:tubulin binding"/>
    <property type="evidence" value="ECO:0007669"/>
    <property type="project" value="InterPro"/>
</dbReference>
<evidence type="ECO:0000259" key="2">
    <source>
        <dbReference type="PROSITE" id="PS51203"/>
    </source>
</evidence>
<dbReference type="GO" id="GO:0044548">
    <property type="term" value="F:S100 protein binding"/>
    <property type="evidence" value="ECO:0007669"/>
    <property type="project" value="InterPro"/>
</dbReference>
<protein>
    <submittedName>
        <fullName evidence="3">Calcyclin-binding protein like</fullName>
    </submittedName>
</protein>
<dbReference type="GO" id="GO:0005634">
    <property type="term" value="C:nucleus"/>
    <property type="evidence" value="ECO:0007669"/>
    <property type="project" value="TreeGrafter"/>
</dbReference>
<proteinExistence type="predicted"/>
<comment type="caution">
    <text evidence="3">The sequence shown here is derived from an EMBL/GenBank/DDBJ whole genome shotgun (WGS) entry which is preliminary data.</text>
</comment>
<dbReference type="SUPFAM" id="SSF49764">
    <property type="entry name" value="HSP20-like chaperones"/>
    <property type="match status" value="1"/>
</dbReference>
<dbReference type="PANTHER" id="PTHR13164:SF3">
    <property type="entry name" value="CALCYCLIN-BINDING PROTEIN"/>
    <property type="match status" value="1"/>
</dbReference>
<feature type="domain" description="CS" evidence="2">
    <location>
        <begin position="62"/>
        <end position="156"/>
    </location>
</feature>
<evidence type="ECO:0000313" key="3">
    <source>
        <dbReference type="EMBL" id="KAF8795670.1"/>
    </source>
</evidence>
<sequence>MSASSLRKDADELLRLAMLTEIENVKRILTSEATRLVQAAEAEEKRSQGAQKKVLRPTFTTTKLYNYGWDQSEKFLKIYVTMNGVQNFAANCISTTFGDKSFELQIIDEEKKVNYILTVNNLLYKIVPGESYSKVKTDMIVVFLRKASTQTWAFVTEAEKKAKDAKTPKFDKEEDPGASLMSLMKQMYEEGDDDMKRTIAKAWTEAREKKSPDDIL</sequence>
<keyword evidence="4" id="KW-1185">Reference proteome</keyword>
<evidence type="ECO:0000313" key="4">
    <source>
        <dbReference type="Proteomes" id="UP000807504"/>
    </source>
</evidence>
<dbReference type="InterPro" id="IPR007699">
    <property type="entry name" value="SGS_dom"/>
</dbReference>
<dbReference type="InterPro" id="IPR037893">
    <property type="entry name" value="CS_CacyBP"/>
</dbReference>
<name>A0A8T0G119_ARGBR</name>
<dbReference type="InterPro" id="IPR008978">
    <property type="entry name" value="HSP20-like_chaperone"/>
</dbReference>
<dbReference type="Proteomes" id="UP000807504">
    <property type="component" value="Unassembled WGS sequence"/>
</dbReference>
<dbReference type="PROSITE" id="PS51048">
    <property type="entry name" value="SGS"/>
    <property type="match status" value="1"/>
</dbReference>
<dbReference type="InterPro" id="IPR052289">
    <property type="entry name" value="Calcyclin-binding_UBL-bridge"/>
</dbReference>
<reference evidence="3" key="1">
    <citation type="journal article" date="2020" name="bioRxiv">
        <title>Chromosome-level reference genome of the European wasp spider Argiope bruennichi: a resource for studies on range expansion and evolutionary adaptation.</title>
        <authorList>
            <person name="Sheffer M.M."/>
            <person name="Hoppe A."/>
            <person name="Krehenwinkel H."/>
            <person name="Uhl G."/>
            <person name="Kuss A.W."/>
            <person name="Jensen L."/>
            <person name="Jensen C."/>
            <person name="Gillespie R.G."/>
            <person name="Hoff K.J."/>
            <person name="Prost S."/>
        </authorList>
    </citation>
    <scope>NUCLEOTIDE SEQUENCE</scope>
</reference>
<reference evidence="3" key="2">
    <citation type="submission" date="2020-06" db="EMBL/GenBank/DDBJ databases">
        <authorList>
            <person name="Sheffer M."/>
        </authorList>
    </citation>
    <scope>NUCLEOTIDE SEQUENCE</scope>
</reference>
<dbReference type="Gene3D" id="2.60.40.790">
    <property type="match status" value="1"/>
</dbReference>
<dbReference type="PANTHER" id="PTHR13164">
    <property type="entry name" value="CALICYLIN BINDING PROTEIN"/>
    <property type="match status" value="1"/>
</dbReference>
<dbReference type="AlphaFoldDB" id="A0A8T0G119"/>
<evidence type="ECO:0000259" key="1">
    <source>
        <dbReference type="PROSITE" id="PS51048"/>
    </source>
</evidence>
<dbReference type="EMBL" id="JABXBU010000001">
    <property type="protein sequence ID" value="KAF8795670.1"/>
    <property type="molecule type" value="Genomic_DNA"/>
</dbReference>
<accession>A0A8T0G119</accession>
<dbReference type="PROSITE" id="PS51203">
    <property type="entry name" value="CS"/>
    <property type="match status" value="1"/>
</dbReference>
<dbReference type="GO" id="GO:0031625">
    <property type="term" value="F:ubiquitin protein ligase binding"/>
    <property type="evidence" value="ECO:0007669"/>
    <property type="project" value="InterPro"/>
</dbReference>
<dbReference type="InterPro" id="IPR007052">
    <property type="entry name" value="CS_dom"/>
</dbReference>